<accession>A0AA88YF94</accession>
<feature type="region of interest" description="Disordered" evidence="1">
    <location>
        <begin position="36"/>
        <end position="59"/>
    </location>
</feature>
<protein>
    <submittedName>
        <fullName evidence="2">Uncharacterized protein</fullName>
    </submittedName>
</protein>
<dbReference type="EMBL" id="VSWD01000005">
    <property type="protein sequence ID" value="KAK3104134.1"/>
    <property type="molecule type" value="Genomic_DNA"/>
</dbReference>
<dbReference type="AlphaFoldDB" id="A0AA88YF94"/>
<evidence type="ECO:0000313" key="2">
    <source>
        <dbReference type="EMBL" id="KAK3104134.1"/>
    </source>
</evidence>
<gene>
    <name evidence="2" type="ORF">FSP39_024664</name>
</gene>
<name>A0AA88YF94_PINIB</name>
<proteinExistence type="predicted"/>
<reference evidence="2" key="1">
    <citation type="submission" date="2019-08" db="EMBL/GenBank/DDBJ databases">
        <title>The improved chromosome-level genome for the pearl oyster Pinctada fucata martensii using PacBio sequencing and Hi-C.</title>
        <authorList>
            <person name="Zheng Z."/>
        </authorList>
    </citation>
    <scope>NUCLEOTIDE SEQUENCE</scope>
    <source>
        <strain evidence="2">ZZ-2019</strain>
        <tissue evidence="2">Adductor muscle</tissue>
    </source>
</reference>
<organism evidence="2 3">
    <name type="scientific">Pinctada imbricata</name>
    <name type="common">Atlantic pearl-oyster</name>
    <name type="synonym">Pinctada martensii</name>
    <dbReference type="NCBI Taxonomy" id="66713"/>
    <lineage>
        <taxon>Eukaryota</taxon>
        <taxon>Metazoa</taxon>
        <taxon>Spiralia</taxon>
        <taxon>Lophotrochozoa</taxon>
        <taxon>Mollusca</taxon>
        <taxon>Bivalvia</taxon>
        <taxon>Autobranchia</taxon>
        <taxon>Pteriomorphia</taxon>
        <taxon>Pterioida</taxon>
        <taxon>Pterioidea</taxon>
        <taxon>Pteriidae</taxon>
        <taxon>Pinctada</taxon>
    </lineage>
</organism>
<evidence type="ECO:0000313" key="3">
    <source>
        <dbReference type="Proteomes" id="UP001186944"/>
    </source>
</evidence>
<keyword evidence="3" id="KW-1185">Reference proteome</keyword>
<evidence type="ECO:0000256" key="1">
    <source>
        <dbReference type="SAM" id="MobiDB-lite"/>
    </source>
</evidence>
<dbReference type="Proteomes" id="UP001186944">
    <property type="component" value="Unassembled WGS sequence"/>
</dbReference>
<sequence>MIYMYDCTGANPGEWGILVGSGSSLRNQPAFHIKARPISTPEPQLDSYPNKSSEKEHTTVSAGSIKFAWNDEKAVPNSVPPMLIRRPSEKIIENFVAKDLEDITDDN</sequence>
<comment type="caution">
    <text evidence="2">The sequence shown here is derived from an EMBL/GenBank/DDBJ whole genome shotgun (WGS) entry which is preliminary data.</text>
</comment>